<dbReference type="GO" id="GO:0009897">
    <property type="term" value="C:external side of plasma membrane"/>
    <property type="evidence" value="ECO:0007669"/>
    <property type="project" value="TreeGrafter"/>
</dbReference>
<evidence type="ECO:0000256" key="3">
    <source>
        <dbReference type="SAM" id="Phobius"/>
    </source>
</evidence>
<proteinExistence type="predicted"/>
<accession>A0A3Q1GM99</accession>
<dbReference type="PANTHER" id="PTHR11481:SF64">
    <property type="entry name" value="FC RECEPTOR-LIKE PROTEIN 4"/>
    <property type="match status" value="1"/>
</dbReference>
<keyword evidence="2" id="KW-1015">Disulfide bond</keyword>
<dbReference type="GO" id="GO:0006955">
    <property type="term" value="P:immune response"/>
    <property type="evidence" value="ECO:0007669"/>
    <property type="project" value="TreeGrafter"/>
</dbReference>
<dbReference type="Proteomes" id="UP000257200">
    <property type="component" value="Unplaced"/>
</dbReference>
<keyword evidence="6" id="KW-1185">Reference proteome</keyword>
<dbReference type="PANTHER" id="PTHR11481">
    <property type="entry name" value="IMMUNOGLOBULIN FC RECEPTOR"/>
    <property type="match status" value="1"/>
</dbReference>
<evidence type="ECO:0000313" key="5">
    <source>
        <dbReference type="Ensembl" id="ENSAPOP00000028517.1"/>
    </source>
</evidence>
<sequence>SISDKHIFVFAFELKIHLSSFTFLKQVLFLAAAFLHILPNKVQHLQYHPVSFHCGGFKGLVQLRAIKNNEEPISLCKIKRTSAGFSCSVDTVYPEDSGEYWCETTRGERSNSVNVTVTAAPVILESPALPVSEGDDVILRCRNKTSPTKLGVFFYKDGRYLREGSAGEMTVRNVSKSDEGMYKCSISGAGRSLESWLSVRGEMIVLMVVLVVLLVLHVRRIKGKKKMLYANN</sequence>
<dbReference type="GO" id="GO:0004888">
    <property type="term" value="F:transmembrane signaling receptor activity"/>
    <property type="evidence" value="ECO:0007669"/>
    <property type="project" value="TreeGrafter"/>
</dbReference>
<evidence type="ECO:0000256" key="1">
    <source>
        <dbReference type="ARBA" id="ARBA00022729"/>
    </source>
</evidence>
<reference evidence="5" key="2">
    <citation type="submission" date="2025-09" db="UniProtKB">
        <authorList>
            <consortium name="Ensembl"/>
        </authorList>
    </citation>
    <scope>IDENTIFICATION</scope>
</reference>
<feature type="domain" description="Ig-like" evidence="4">
    <location>
        <begin position="121"/>
        <end position="198"/>
    </location>
</feature>
<feature type="transmembrane region" description="Helical" evidence="3">
    <location>
        <begin position="196"/>
        <end position="218"/>
    </location>
</feature>
<dbReference type="InterPro" id="IPR050488">
    <property type="entry name" value="Ig_Fc_receptor"/>
</dbReference>
<dbReference type="SMART" id="SM00409">
    <property type="entry name" value="IG"/>
    <property type="match status" value="2"/>
</dbReference>
<dbReference type="Pfam" id="PF13927">
    <property type="entry name" value="Ig_3"/>
    <property type="match status" value="1"/>
</dbReference>
<evidence type="ECO:0000313" key="6">
    <source>
        <dbReference type="Proteomes" id="UP000257200"/>
    </source>
</evidence>
<dbReference type="SUPFAM" id="SSF48726">
    <property type="entry name" value="Immunoglobulin"/>
    <property type="match status" value="2"/>
</dbReference>
<dbReference type="Gene3D" id="2.60.40.10">
    <property type="entry name" value="Immunoglobulins"/>
    <property type="match status" value="2"/>
</dbReference>
<evidence type="ECO:0000256" key="2">
    <source>
        <dbReference type="ARBA" id="ARBA00023157"/>
    </source>
</evidence>
<dbReference type="InterPro" id="IPR003599">
    <property type="entry name" value="Ig_sub"/>
</dbReference>
<dbReference type="SMART" id="SM00408">
    <property type="entry name" value="IGc2"/>
    <property type="match status" value="1"/>
</dbReference>
<dbReference type="InterPro" id="IPR007110">
    <property type="entry name" value="Ig-like_dom"/>
</dbReference>
<dbReference type="GO" id="GO:0007166">
    <property type="term" value="P:cell surface receptor signaling pathway"/>
    <property type="evidence" value="ECO:0007669"/>
    <property type="project" value="TreeGrafter"/>
</dbReference>
<protein>
    <recommendedName>
        <fullName evidence="4">Ig-like domain-containing protein</fullName>
    </recommendedName>
</protein>
<dbReference type="InParanoid" id="A0A3Q1GM99"/>
<keyword evidence="3" id="KW-1133">Transmembrane helix</keyword>
<reference evidence="5" key="1">
    <citation type="submission" date="2025-08" db="UniProtKB">
        <authorList>
            <consortium name="Ensembl"/>
        </authorList>
    </citation>
    <scope>IDENTIFICATION</scope>
</reference>
<dbReference type="AlphaFoldDB" id="A0A3Q1GM99"/>
<dbReference type="GeneTree" id="ENSGT00990000204886"/>
<keyword evidence="3" id="KW-0812">Transmembrane</keyword>
<dbReference type="InterPro" id="IPR003598">
    <property type="entry name" value="Ig_sub2"/>
</dbReference>
<evidence type="ECO:0000259" key="4">
    <source>
        <dbReference type="PROSITE" id="PS50835"/>
    </source>
</evidence>
<keyword evidence="1" id="KW-0732">Signal</keyword>
<organism evidence="5 6">
    <name type="scientific">Acanthochromis polyacanthus</name>
    <name type="common">spiny chromis</name>
    <dbReference type="NCBI Taxonomy" id="80966"/>
    <lineage>
        <taxon>Eukaryota</taxon>
        <taxon>Metazoa</taxon>
        <taxon>Chordata</taxon>
        <taxon>Craniata</taxon>
        <taxon>Vertebrata</taxon>
        <taxon>Euteleostomi</taxon>
        <taxon>Actinopterygii</taxon>
        <taxon>Neopterygii</taxon>
        <taxon>Teleostei</taxon>
        <taxon>Neoteleostei</taxon>
        <taxon>Acanthomorphata</taxon>
        <taxon>Ovalentaria</taxon>
        <taxon>Pomacentridae</taxon>
        <taxon>Acanthochromis</taxon>
    </lineage>
</organism>
<keyword evidence="3" id="KW-0472">Membrane</keyword>
<name>A0A3Q1GM99_9TELE</name>
<dbReference type="Ensembl" id="ENSAPOT00000018770.1">
    <property type="protein sequence ID" value="ENSAPOP00000028517.1"/>
    <property type="gene ID" value="ENSAPOG00000013796.1"/>
</dbReference>
<dbReference type="PROSITE" id="PS50835">
    <property type="entry name" value="IG_LIKE"/>
    <property type="match status" value="1"/>
</dbReference>
<dbReference type="InterPro" id="IPR036179">
    <property type="entry name" value="Ig-like_dom_sf"/>
</dbReference>
<dbReference type="STRING" id="80966.ENSAPOP00000028517"/>
<dbReference type="InterPro" id="IPR013783">
    <property type="entry name" value="Ig-like_fold"/>
</dbReference>